<dbReference type="SMART" id="SM00448">
    <property type="entry name" value="REC"/>
    <property type="match status" value="1"/>
</dbReference>
<reference evidence="6 7" key="1">
    <citation type="journal article" date="2013" name="Genome Announc.">
        <title>Complete genome sequence of Myxococcus stipitatus strain DSM 14675, a fruiting myxobacterium.</title>
        <authorList>
            <person name="Huntley S."/>
            <person name="Kneip S."/>
            <person name="Treuner-Lange A."/>
            <person name="Sogaard-Andersen L."/>
        </authorList>
    </citation>
    <scope>NUCLEOTIDE SEQUENCE [LARGE SCALE GENOMIC DNA]</scope>
    <source>
        <strain evidence="7">DSM 14675 / JCM 12634 / Mx s8</strain>
    </source>
</reference>
<keyword evidence="7" id="KW-1185">Reference proteome</keyword>
<feature type="region of interest" description="Disordered" evidence="4">
    <location>
        <begin position="143"/>
        <end position="339"/>
    </location>
</feature>
<gene>
    <name evidence="6" type="ordered locus">MYSTI_04947</name>
</gene>
<dbReference type="GO" id="GO:0000160">
    <property type="term" value="P:phosphorelay signal transduction system"/>
    <property type="evidence" value="ECO:0007669"/>
    <property type="project" value="UniProtKB-KW"/>
</dbReference>
<dbReference type="eggNOG" id="COG0745">
    <property type="taxonomic scope" value="Bacteria"/>
</dbReference>
<feature type="compositionally biased region" description="Low complexity" evidence="4">
    <location>
        <begin position="319"/>
        <end position="333"/>
    </location>
</feature>
<dbReference type="InterPro" id="IPR001789">
    <property type="entry name" value="Sig_transdc_resp-reg_receiver"/>
</dbReference>
<organism evidence="6 7">
    <name type="scientific">Myxococcus stipitatus (strain DSM 14675 / JCM 12634 / Mx s8)</name>
    <dbReference type="NCBI Taxonomy" id="1278073"/>
    <lineage>
        <taxon>Bacteria</taxon>
        <taxon>Pseudomonadati</taxon>
        <taxon>Myxococcota</taxon>
        <taxon>Myxococcia</taxon>
        <taxon>Myxococcales</taxon>
        <taxon>Cystobacterineae</taxon>
        <taxon>Myxococcaceae</taxon>
        <taxon>Myxococcus</taxon>
    </lineage>
</organism>
<sequence length="388" mass="39458">MPKNLLVADDSLTIRKVIGMIFATEDFQVTAVDNGLDAISRCRELRPDVVLADVMMPGKSGYEVCEALKSDPATQAIPVMLLAGTFEAFDENRARAARADDHITKPFESQVLLDKVKALVGQKSNTLPASIATQVIRPAATPAVAPAPQPAPAAAPMAARPGVPQAMPPPGAPRPPGPGMPPGARPPGPGMPPPGAPRPPGPGMPPGMARPGVPPPPGAPAPGMPPRPGMPPGPGAPGMVARPGAPAPGMPGGLPRPPGATQLPPMPAAAPQPAARARDPFGLGAPAGQSAAVAAQPAISIEDSLPDTSGAEEISLDIGGPSVPVSKPASPAGRPVSADGGEALLREALSKASREVIEKIAWEVVPQLAETIIREELERLIKDRETQH</sequence>
<accession>L7UED7</accession>
<evidence type="ECO:0000256" key="3">
    <source>
        <dbReference type="PROSITE-ProRule" id="PRU00169"/>
    </source>
</evidence>
<dbReference type="STRING" id="1278073.MYSTI_04947"/>
<dbReference type="Pfam" id="PF00072">
    <property type="entry name" value="Response_reg"/>
    <property type="match status" value="1"/>
</dbReference>
<evidence type="ECO:0000259" key="5">
    <source>
        <dbReference type="PROSITE" id="PS50110"/>
    </source>
</evidence>
<dbReference type="AlphaFoldDB" id="L7UED7"/>
<feature type="compositionally biased region" description="Pro residues" evidence="4">
    <location>
        <begin position="166"/>
        <end position="205"/>
    </location>
</feature>
<keyword evidence="2" id="KW-0902">Two-component regulatory system</keyword>
<dbReference type="InterPro" id="IPR050595">
    <property type="entry name" value="Bact_response_regulator"/>
</dbReference>
<dbReference type="EMBL" id="CP004025">
    <property type="protein sequence ID" value="AGC46235.1"/>
    <property type="molecule type" value="Genomic_DNA"/>
</dbReference>
<dbReference type="KEGG" id="msd:MYSTI_04947"/>
<evidence type="ECO:0000313" key="7">
    <source>
        <dbReference type="Proteomes" id="UP000011131"/>
    </source>
</evidence>
<feature type="compositionally biased region" description="Pro residues" evidence="4">
    <location>
        <begin position="212"/>
        <end position="235"/>
    </location>
</feature>
<name>L7UED7_MYXSD</name>
<dbReference type="Proteomes" id="UP000011131">
    <property type="component" value="Chromosome"/>
</dbReference>
<dbReference type="RefSeq" id="WP_015350491.1">
    <property type="nucleotide sequence ID" value="NC_020126.1"/>
</dbReference>
<dbReference type="HOGENOM" id="CLU_039039_0_0_7"/>
<dbReference type="SUPFAM" id="SSF52172">
    <property type="entry name" value="CheY-like"/>
    <property type="match status" value="1"/>
</dbReference>
<dbReference type="InterPro" id="IPR011006">
    <property type="entry name" value="CheY-like_superfamily"/>
</dbReference>
<feature type="compositionally biased region" description="Pro residues" evidence="4">
    <location>
        <begin position="245"/>
        <end position="270"/>
    </location>
</feature>
<feature type="compositionally biased region" description="Low complexity" evidence="4">
    <location>
        <begin position="154"/>
        <end position="165"/>
    </location>
</feature>
<evidence type="ECO:0000256" key="2">
    <source>
        <dbReference type="ARBA" id="ARBA00023012"/>
    </source>
</evidence>
<proteinExistence type="predicted"/>
<feature type="domain" description="Response regulatory" evidence="5">
    <location>
        <begin position="4"/>
        <end position="120"/>
    </location>
</feature>
<feature type="compositionally biased region" description="Low complexity" evidence="4">
    <location>
        <begin position="284"/>
        <end position="301"/>
    </location>
</feature>
<keyword evidence="1 3" id="KW-0597">Phosphoprotein</keyword>
<evidence type="ECO:0000256" key="4">
    <source>
        <dbReference type="SAM" id="MobiDB-lite"/>
    </source>
</evidence>
<dbReference type="OrthoDB" id="9780312at2"/>
<feature type="modified residue" description="4-aspartylphosphate" evidence="3">
    <location>
        <position position="53"/>
    </location>
</feature>
<dbReference type="PROSITE" id="PS50110">
    <property type="entry name" value="RESPONSE_REGULATORY"/>
    <property type="match status" value="1"/>
</dbReference>
<dbReference type="eggNOG" id="COG0784">
    <property type="taxonomic scope" value="Bacteria"/>
</dbReference>
<dbReference type="PANTHER" id="PTHR44591:SF14">
    <property type="entry name" value="PROTEIN PILG"/>
    <property type="match status" value="1"/>
</dbReference>
<evidence type="ECO:0000313" key="6">
    <source>
        <dbReference type="EMBL" id="AGC46235.1"/>
    </source>
</evidence>
<evidence type="ECO:0000256" key="1">
    <source>
        <dbReference type="ARBA" id="ARBA00022553"/>
    </source>
</evidence>
<dbReference type="PATRIC" id="fig|1278073.3.peg.5021"/>
<protein>
    <submittedName>
        <fullName evidence="6">Response regulator</fullName>
    </submittedName>
</protein>
<dbReference type="PANTHER" id="PTHR44591">
    <property type="entry name" value="STRESS RESPONSE REGULATOR PROTEIN 1"/>
    <property type="match status" value="1"/>
</dbReference>
<dbReference type="Gene3D" id="3.40.50.2300">
    <property type="match status" value="1"/>
</dbReference>